<feature type="compositionally biased region" description="Basic residues" evidence="1">
    <location>
        <begin position="69"/>
        <end position="83"/>
    </location>
</feature>
<dbReference type="VEuPathDB" id="FungiDB:SPRG_21327"/>
<gene>
    <name evidence="2" type="ORF">SPRG_21327</name>
</gene>
<dbReference type="KEGG" id="spar:SPRG_21327"/>
<reference evidence="2 3" key="1">
    <citation type="journal article" date="2013" name="PLoS Genet.">
        <title>Distinctive expansion of potential virulence genes in the genome of the oomycete fish pathogen Saprolegnia parasitica.</title>
        <authorList>
            <person name="Jiang R.H."/>
            <person name="de Bruijn I."/>
            <person name="Haas B.J."/>
            <person name="Belmonte R."/>
            <person name="Lobach L."/>
            <person name="Christie J."/>
            <person name="van den Ackerveken G."/>
            <person name="Bottin A."/>
            <person name="Bulone V."/>
            <person name="Diaz-Moreno S.M."/>
            <person name="Dumas B."/>
            <person name="Fan L."/>
            <person name="Gaulin E."/>
            <person name="Govers F."/>
            <person name="Grenville-Briggs L.J."/>
            <person name="Horner N.R."/>
            <person name="Levin J.Z."/>
            <person name="Mammella M."/>
            <person name="Meijer H.J."/>
            <person name="Morris P."/>
            <person name="Nusbaum C."/>
            <person name="Oome S."/>
            <person name="Phillips A.J."/>
            <person name="van Rooyen D."/>
            <person name="Rzeszutek E."/>
            <person name="Saraiva M."/>
            <person name="Secombes C.J."/>
            <person name="Seidl M.F."/>
            <person name="Snel B."/>
            <person name="Stassen J.H."/>
            <person name="Sykes S."/>
            <person name="Tripathy S."/>
            <person name="van den Berg H."/>
            <person name="Vega-Arreguin J.C."/>
            <person name="Wawra S."/>
            <person name="Young S.K."/>
            <person name="Zeng Q."/>
            <person name="Dieguez-Uribeondo J."/>
            <person name="Russ C."/>
            <person name="Tyler B.M."/>
            <person name="van West P."/>
        </authorList>
    </citation>
    <scope>NUCLEOTIDE SEQUENCE [LARGE SCALE GENOMIC DNA]</scope>
    <source>
        <strain evidence="2 3">CBS 223.65</strain>
    </source>
</reference>
<dbReference type="EMBL" id="KK583289">
    <property type="protein sequence ID" value="KDO21357.1"/>
    <property type="molecule type" value="Genomic_DNA"/>
</dbReference>
<dbReference type="RefSeq" id="XP_012207954.1">
    <property type="nucleotide sequence ID" value="XM_012352564.1"/>
</dbReference>
<dbReference type="Proteomes" id="UP000030745">
    <property type="component" value="Unassembled WGS sequence"/>
</dbReference>
<feature type="region of interest" description="Disordered" evidence="1">
    <location>
        <begin position="1"/>
        <end position="104"/>
    </location>
</feature>
<protein>
    <submittedName>
        <fullName evidence="2">Uncharacterized protein</fullName>
    </submittedName>
</protein>
<evidence type="ECO:0000313" key="3">
    <source>
        <dbReference type="Proteomes" id="UP000030745"/>
    </source>
</evidence>
<feature type="compositionally biased region" description="Polar residues" evidence="1">
    <location>
        <begin position="1"/>
        <end position="12"/>
    </location>
</feature>
<evidence type="ECO:0000313" key="2">
    <source>
        <dbReference type="EMBL" id="KDO21357.1"/>
    </source>
</evidence>
<accession>A0A067C3H5</accession>
<feature type="compositionally biased region" description="Basic residues" evidence="1">
    <location>
        <begin position="94"/>
        <end position="104"/>
    </location>
</feature>
<sequence length="104" mass="11517">MKPVAKSSSDSESPQPKAKSSKTKKPAVSSDEAPVTSKILQLKSRKAIAANRRGARKKMSRATTVRLQLKPKHLPRRSKKHLPGSRPRPATRILKSHRPKNPLV</sequence>
<evidence type="ECO:0000256" key="1">
    <source>
        <dbReference type="SAM" id="MobiDB-lite"/>
    </source>
</evidence>
<dbReference type="GeneID" id="24142111"/>
<organism evidence="2 3">
    <name type="scientific">Saprolegnia parasitica (strain CBS 223.65)</name>
    <dbReference type="NCBI Taxonomy" id="695850"/>
    <lineage>
        <taxon>Eukaryota</taxon>
        <taxon>Sar</taxon>
        <taxon>Stramenopiles</taxon>
        <taxon>Oomycota</taxon>
        <taxon>Saprolegniomycetes</taxon>
        <taxon>Saprolegniales</taxon>
        <taxon>Saprolegniaceae</taxon>
        <taxon>Saprolegnia</taxon>
    </lineage>
</organism>
<name>A0A067C3H5_SAPPC</name>
<keyword evidence="3" id="KW-1185">Reference proteome</keyword>
<dbReference type="AlphaFoldDB" id="A0A067C3H5"/>
<proteinExistence type="predicted"/>